<accession>A0A2H3AUF9</accession>
<reference evidence="2" key="1">
    <citation type="journal article" date="2017" name="Nat. Ecol. Evol.">
        <title>Genome expansion and lineage-specific genetic innovations in the forest pathogenic fungi Armillaria.</title>
        <authorList>
            <person name="Sipos G."/>
            <person name="Prasanna A.N."/>
            <person name="Walter M.C."/>
            <person name="O'Connor E."/>
            <person name="Balint B."/>
            <person name="Krizsan K."/>
            <person name="Kiss B."/>
            <person name="Hess J."/>
            <person name="Varga T."/>
            <person name="Slot J."/>
            <person name="Riley R."/>
            <person name="Boka B."/>
            <person name="Rigling D."/>
            <person name="Barry K."/>
            <person name="Lee J."/>
            <person name="Mihaltcheva S."/>
            <person name="LaButti K."/>
            <person name="Lipzen A."/>
            <person name="Waldron R."/>
            <person name="Moloney N.M."/>
            <person name="Sperisen C."/>
            <person name="Kredics L."/>
            <person name="Vagvoelgyi C."/>
            <person name="Patrignani A."/>
            <person name="Fitzpatrick D."/>
            <person name="Nagy I."/>
            <person name="Doyle S."/>
            <person name="Anderson J.B."/>
            <person name="Grigoriev I.V."/>
            <person name="Gueldener U."/>
            <person name="Muensterkoetter M."/>
            <person name="Nagy L.G."/>
        </authorList>
    </citation>
    <scope>NUCLEOTIDE SEQUENCE [LARGE SCALE GENOMIC DNA]</scope>
    <source>
        <strain evidence="2">28-4</strain>
    </source>
</reference>
<evidence type="ECO:0000313" key="2">
    <source>
        <dbReference type="Proteomes" id="UP000218334"/>
    </source>
</evidence>
<dbReference type="AlphaFoldDB" id="A0A2H3AUF9"/>
<proteinExistence type="predicted"/>
<name>A0A2H3AUF9_9AGAR</name>
<organism evidence="1 2">
    <name type="scientific">Armillaria solidipes</name>
    <dbReference type="NCBI Taxonomy" id="1076256"/>
    <lineage>
        <taxon>Eukaryota</taxon>
        <taxon>Fungi</taxon>
        <taxon>Dikarya</taxon>
        <taxon>Basidiomycota</taxon>
        <taxon>Agaricomycotina</taxon>
        <taxon>Agaricomycetes</taxon>
        <taxon>Agaricomycetidae</taxon>
        <taxon>Agaricales</taxon>
        <taxon>Marasmiineae</taxon>
        <taxon>Physalacriaceae</taxon>
        <taxon>Armillaria</taxon>
    </lineage>
</organism>
<keyword evidence="2" id="KW-1185">Reference proteome</keyword>
<protein>
    <submittedName>
        <fullName evidence="1">Uncharacterized protein</fullName>
    </submittedName>
</protein>
<dbReference type="Proteomes" id="UP000218334">
    <property type="component" value="Unassembled WGS sequence"/>
</dbReference>
<gene>
    <name evidence="1" type="ORF">ARMSODRAFT_1024963</name>
</gene>
<dbReference type="STRING" id="1076256.A0A2H3AUF9"/>
<evidence type="ECO:0000313" key="1">
    <source>
        <dbReference type="EMBL" id="PBK62361.1"/>
    </source>
</evidence>
<sequence length="228" mass="25290">MSDIITWMRHSVMNLETPAGRKHQTYNGKCNQTQNLKAGSSESSLAPPCGDYSFLETQVTPRQPTPCFPTQPFTIPFHYVPRTTGRTELPPLFPSQSTGLSSLVIADDSSRIHTEQEELDLGEEGRRVLYSEYQEIPAITNAGLSEELQRIPAVIAGSTTTVPSSPEFPTCDSITGRTHDIASDQLIVIDTDSEAVSDYILHSPTSSEYNVWLKENDLTHHTSDRLPR</sequence>
<dbReference type="EMBL" id="KZ293467">
    <property type="protein sequence ID" value="PBK62361.1"/>
    <property type="molecule type" value="Genomic_DNA"/>
</dbReference>